<dbReference type="SMART" id="SM00066">
    <property type="entry name" value="GAL4"/>
    <property type="match status" value="1"/>
</dbReference>
<evidence type="ECO:0000259" key="5">
    <source>
        <dbReference type="PROSITE" id="PS50048"/>
    </source>
</evidence>
<evidence type="ECO:0000256" key="1">
    <source>
        <dbReference type="ARBA" id="ARBA00004123"/>
    </source>
</evidence>
<dbReference type="Proteomes" id="UP000243797">
    <property type="component" value="Unassembled WGS sequence"/>
</dbReference>
<keyword evidence="2" id="KW-0479">Metal-binding</keyword>
<evidence type="ECO:0000256" key="4">
    <source>
        <dbReference type="SAM" id="MobiDB-lite"/>
    </source>
</evidence>
<feature type="compositionally biased region" description="Polar residues" evidence="4">
    <location>
        <begin position="118"/>
        <end position="131"/>
    </location>
</feature>
<feature type="region of interest" description="Disordered" evidence="4">
    <location>
        <begin position="1"/>
        <end position="41"/>
    </location>
</feature>
<dbReference type="PANTHER" id="PTHR31001">
    <property type="entry name" value="UNCHARACTERIZED TRANSCRIPTIONAL REGULATORY PROTEIN"/>
    <property type="match status" value="1"/>
</dbReference>
<comment type="subcellular location">
    <subcellularLocation>
        <location evidence="1">Nucleus</location>
    </subcellularLocation>
</comment>
<evidence type="ECO:0000313" key="6">
    <source>
        <dbReference type="EMBL" id="PNS15670.1"/>
    </source>
</evidence>
<protein>
    <recommendedName>
        <fullName evidence="5">Zn(2)-C6 fungal-type domain-containing protein</fullName>
    </recommendedName>
</protein>
<gene>
    <name evidence="6" type="ORF">CAC42_4122</name>
</gene>
<dbReference type="Gene3D" id="4.10.240.10">
    <property type="entry name" value="Zn(2)-C6 fungal-type DNA-binding domain"/>
    <property type="match status" value="1"/>
</dbReference>
<reference evidence="6 7" key="1">
    <citation type="submission" date="2017-06" db="EMBL/GenBank/DDBJ databases">
        <title>Draft genome sequence of a variant of Elsinoe murrayae.</title>
        <authorList>
            <person name="Cheng Q."/>
        </authorList>
    </citation>
    <scope>NUCLEOTIDE SEQUENCE [LARGE SCALE GENOMIC DNA]</scope>
    <source>
        <strain evidence="6 7">CQ-2017a</strain>
    </source>
</reference>
<feature type="region of interest" description="Disordered" evidence="4">
    <location>
        <begin position="104"/>
        <end position="131"/>
    </location>
</feature>
<dbReference type="SUPFAM" id="SSF57701">
    <property type="entry name" value="Zn2/Cys6 DNA-binding domain"/>
    <property type="match status" value="1"/>
</dbReference>
<dbReference type="Pfam" id="PF04082">
    <property type="entry name" value="Fungal_trans"/>
    <property type="match status" value="1"/>
</dbReference>
<dbReference type="InterPro" id="IPR007219">
    <property type="entry name" value="XnlR_reg_dom"/>
</dbReference>
<dbReference type="GO" id="GO:0003677">
    <property type="term" value="F:DNA binding"/>
    <property type="evidence" value="ECO:0007669"/>
    <property type="project" value="InterPro"/>
</dbReference>
<dbReference type="GO" id="GO:0005634">
    <property type="term" value="C:nucleus"/>
    <property type="evidence" value="ECO:0007669"/>
    <property type="project" value="UniProtKB-SubCell"/>
</dbReference>
<dbReference type="InterPro" id="IPR001138">
    <property type="entry name" value="Zn2Cys6_DnaBD"/>
</dbReference>
<feature type="region of interest" description="Disordered" evidence="4">
    <location>
        <begin position="812"/>
        <end position="853"/>
    </location>
</feature>
<evidence type="ECO:0000313" key="7">
    <source>
        <dbReference type="Proteomes" id="UP000243797"/>
    </source>
</evidence>
<dbReference type="InParanoid" id="A0A2K1QLA5"/>
<feature type="compositionally biased region" description="Polar residues" evidence="4">
    <location>
        <begin position="841"/>
        <end position="853"/>
    </location>
</feature>
<feature type="compositionally biased region" description="Polar residues" evidence="4">
    <location>
        <begin position="1"/>
        <end position="24"/>
    </location>
</feature>
<dbReference type="OrthoDB" id="1747771at2759"/>
<organism evidence="6 7">
    <name type="scientific">Sphaceloma murrayae</name>
    <dbReference type="NCBI Taxonomy" id="2082308"/>
    <lineage>
        <taxon>Eukaryota</taxon>
        <taxon>Fungi</taxon>
        <taxon>Dikarya</taxon>
        <taxon>Ascomycota</taxon>
        <taxon>Pezizomycotina</taxon>
        <taxon>Dothideomycetes</taxon>
        <taxon>Dothideomycetidae</taxon>
        <taxon>Myriangiales</taxon>
        <taxon>Elsinoaceae</taxon>
        <taxon>Sphaceloma</taxon>
    </lineage>
</organism>
<dbReference type="GO" id="GO:0008270">
    <property type="term" value="F:zinc ion binding"/>
    <property type="evidence" value="ECO:0007669"/>
    <property type="project" value="InterPro"/>
</dbReference>
<dbReference type="GO" id="GO:0006351">
    <property type="term" value="P:DNA-templated transcription"/>
    <property type="evidence" value="ECO:0007669"/>
    <property type="project" value="InterPro"/>
</dbReference>
<dbReference type="SMART" id="SM00906">
    <property type="entry name" value="Fungal_trans"/>
    <property type="match status" value="1"/>
</dbReference>
<dbReference type="STRING" id="2082308.A0A2K1QLA5"/>
<dbReference type="EMBL" id="NKHZ01000068">
    <property type="protein sequence ID" value="PNS15670.1"/>
    <property type="molecule type" value="Genomic_DNA"/>
</dbReference>
<keyword evidence="7" id="KW-1185">Reference proteome</keyword>
<dbReference type="InterPro" id="IPR050613">
    <property type="entry name" value="Sec_Metabolite_Reg"/>
</dbReference>
<sequence>MQTSTSFHSEGSDPASGSSAQQGEPPSKDRKKPKQQPRQLLSCSKCRERKVRCDRTKPCSACCSRGHPKECQFELSEGTTFGPIQQSLELRKLRAENQRLKERLLERRPSIAGESGDDGQSSTGQLPFSSRPAQRKFGLEEPGDSIYFGNPSLASVAPDLAAAASGKKALSLAHPPPGAHDVFVRNAPTVYPFPTIWTAGNWVQGLKSCLQPFEEIAALIDRYTERDDSIVSPKLAYGISTPEVERYVADFEHNATTYPDLLALIFAILATEIQRRKYDGQSGSMSPMENNSEMKANMFLSASMQALRQSSFASQPSLLSIQAMVLLNSCLADSGRILDAWMAFGTTIRQAQAIGLHRNPKLIDPLPSLRETALRQKLWWYLIFVDQQFSMTLGRPMGISAVGDCPFSEPLTTDAAMLRVTECVDHLAILGRQIMGTSPLMVHRINSFTEKLQTLLDTLPDDVQFRKDWISDPSQLPDSPSDEYSAVIYANVHSYLILLNRQRMDQSSGSASLSFATTSSGAQHAHRQRQGSIVLDVFAFFHEHAPSVLVNWTVKQQALTAAGILMTDLQLRQHQQHQEYLEATLAIFRHLAEDKGDCMAKTALQKLSDGLKEIQTADRKRRSSIATVPMADFYAEDQIMRRDSQLSSQTSQQYMTPAFVDKPEPAKPSDMVMGNAGLYQPGPGDSFQPAMVAPPMTPTQQRRASMTYGSIYQANTSEMAPRASTGLSGPGDTYGPPLTTVPPSYRHSMHVGSSYPPTMQINTPLAATGMMYNPRLAMQLSPQMPGLMQGQTMAQQMPPQMQALALQSPPHMHFPQQQLPYAMGGQQPPPYSEYYQGQLPPRSQSHSFTSQPQ</sequence>
<feature type="domain" description="Zn(2)-C6 fungal-type" evidence="5">
    <location>
        <begin position="42"/>
        <end position="73"/>
    </location>
</feature>
<dbReference type="CDD" id="cd00067">
    <property type="entry name" value="GAL4"/>
    <property type="match status" value="1"/>
</dbReference>
<dbReference type="InterPro" id="IPR036864">
    <property type="entry name" value="Zn2-C6_fun-type_DNA-bd_sf"/>
</dbReference>
<dbReference type="AlphaFoldDB" id="A0A2K1QLA5"/>
<comment type="caution">
    <text evidence="6">The sequence shown here is derived from an EMBL/GenBank/DDBJ whole genome shotgun (WGS) entry which is preliminary data.</text>
</comment>
<proteinExistence type="predicted"/>
<dbReference type="PROSITE" id="PS00463">
    <property type="entry name" value="ZN2_CY6_FUNGAL_1"/>
    <property type="match status" value="1"/>
</dbReference>
<dbReference type="CDD" id="cd12148">
    <property type="entry name" value="fungal_TF_MHR"/>
    <property type="match status" value="1"/>
</dbReference>
<accession>A0A2K1QLA5</accession>
<evidence type="ECO:0000256" key="2">
    <source>
        <dbReference type="ARBA" id="ARBA00022723"/>
    </source>
</evidence>
<dbReference type="Pfam" id="PF00172">
    <property type="entry name" value="Zn_clus"/>
    <property type="match status" value="1"/>
</dbReference>
<evidence type="ECO:0000256" key="3">
    <source>
        <dbReference type="ARBA" id="ARBA00023242"/>
    </source>
</evidence>
<name>A0A2K1QLA5_9PEZI</name>
<dbReference type="GO" id="GO:0000981">
    <property type="term" value="F:DNA-binding transcription factor activity, RNA polymerase II-specific"/>
    <property type="evidence" value="ECO:0007669"/>
    <property type="project" value="InterPro"/>
</dbReference>
<dbReference type="PROSITE" id="PS50048">
    <property type="entry name" value="ZN2_CY6_FUNGAL_2"/>
    <property type="match status" value="1"/>
</dbReference>
<keyword evidence="3" id="KW-0539">Nucleus</keyword>